<keyword evidence="2" id="KW-0238">DNA-binding</keyword>
<comment type="caution">
    <text evidence="5">The sequence shown here is derived from an EMBL/GenBank/DDBJ whole genome shotgun (WGS) entry which is preliminary data.</text>
</comment>
<keyword evidence="6" id="KW-1185">Reference proteome</keyword>
<dbReference type="InterPro" id="IPR011991">
    <property type="entry name" value="ArsR-like_HTH"/>
</dbReference>
<dbReference type="SUPFAM" id="SSF46785">
    <property type="entry name" value="Winged helix' DNA-binding domain"/>
    <property type="match status" value="1"/>
</dbReference>
<proteinExistence type="predicted"/>
<reference evidence="5 6" key="1">
    <citation type="submission" date="2020-04" db="EMBL/GenBank/DDBJ databases">
        <title>Flammeovirga sp. SR4, a novel species isolated from seawater.</title>
        <authorList>
            <person name="Wang X."/>
        </authorList>
    </citation>
    <scope>NUCLEOTIDE SEQUENCE [LARGE SCALE GENOMIC DNA]</scope>
    <source>
        <strain evidence="5 6">ATCC 23126</strain>
    </source>
</reference>
<dbReference type="RefSeq" id="WP_169655673.1">
    <property type="nucleotide sequence ID" value="NZ_JABANE010000010.1"/>
</dbReference>
<evidence type="ECO:0000313" key="5">
    <source>
        <dbReference type="EMBL" id="NME67373.1"/>
    </source>
</evidence>
<dbReference type="PANTHER" id="PTHR42756">
    <property type="entry name" value="TRANSCRIPTIONAL REGULATOR, MARR"/>
    <property type="match status" value="1"/>
</dbReference>
<dbReference type="PANTHER" id="PTHR42756:SF1">
    <property type="entry name" value="TRANSCRIPTIONAL REPRESSOR OF EMRAB OPERON"/>
    <property type="match status" value="1"/>
</dbReference>
<dbReference type="EMBL" id="JABANE010000010">
    <property type="protein sequence ID" value="NME67373.1"/>
    <property type="molecule type" value="Genomic_DNA"/>
</dbReference>
<evidence type="ECO:0000313" key="6">
    <source>
        <dbReference type="Proteomes" id="UP000576082"/>
    </source>
</evidence>
<dbReference type="InterPro" id="IPR000835">
    <property type="entry name" value="HTH_MarR-typ"/>
</dbReference>
<feature type="domain" description="HTH marR-type" evidence="4">
    <location>
        <begin position="10"/>
        <end position="145"/>
    </location>
</feature>
<dbReference type="SMART" id="SM00347">
    <property type="entry name" value="HTH_MARR"/>
    <property type="match status" value="1"/>
</dbReference>
<keyword evidence="1" id="KW-0805">Transcription regulation</keyword>
<sequence length="145" mass="16268">MSDQQKSFQECCLYFTANSLSRFIGNLANDAFRVTGLQTSYAHLLLQIIEEPGLSQGEISHKMNLKPSTITRFIDKLIAMGYVQRTQEGRTVYVHPTEEGIKMKPKLDQALADLFDKYCEVLGKETAVKLTADIHKANIALGNNE</sequence>
<dbReference type="CDD" id="cd00090">
    <property type="entry name" value="HTH_ARSR"/>
    <property type="match status" value="1"/>
</dbReference>
<dbReference type="Pfam" id="PF01047">
    <property type="entry name" value="MarR"/>
    <property type="match status" value="1"/>
</dbReference>
<dbReference type="PROSITE" id="PS50995">
    <property type="entry name" value="HTH_MARR_2"/>
    <property type="match status" value="1"/>
</dbReference>
<evidence type="ECO:0000259" key="4">
    <source>
        <dbReference type="PROSITE" id="PS50995"/>
    </source>
</evidence>
<evidence type="ECO:0000256" key="3">
    <source>
        <dbReference type="ARBA" id="ARBA00023163"/>
    </source>
</evidence>
<dbReference type="GO" id="GO:0003700">
    <property type="term" value="F:DNA-binding transcription factor activity"/>
    <property type="evidence" value="ECO:0007669"/>
    <property type="project" value="InterPro"/>
</dbReference>
<keyword evidence="3" id="KW-0804">Transcription</keyword>
<dbReference type="Gene3D" id="1.10.10.10">
    <property type="entry name" value="Winged helix-like DNA-binding domain superfamily/Winged helix DNA-binding domain"/>
    <property type="match status" value="1"/>
</dbReference>
<dbReference type="InterPro" id="IPR036388">
    <property type="entry name" value="WH-like_DNA-bd_sf"/>
</dbReference>
<protein>
    <submittedName>
        <fullName evidence="5">MarR family transcriptional regulator</fullName>
    </submittedName>
</protein>
<dbReference type="GO" id="GO:0003677">
    <property type="term" value="F:DNA binding"/>
    <property type="evidence" value="ECO:0007669"/>
    <property type="project" value="UniProtKB-KW"/>
</dbReference>
<dbReference type="AlphaFoldDB" id="A0A7X9P0P9"/>
<evidence type="ECO:0000256" key="2">
    <source>
        <dbReference type="ARBA" id="ARBA00023125"/>
    </source>
</evidence>
<gene>
    <name evidence="5" type="ORF">HHU12_05300</name>
</gene>
<accession>A0A7X9P0P9</accession>
<name>A0A7X9P0P9_9BACT</name>
<dbReference type="InterPro" id="IPR036390">
    <property type="entry name" value="WH_DNA-bd_sf"/>
</dbReference>
<organism evidence="5 6">
    <name type="scientific">Flammeovirga aprica JL-4</name>
    <dbReference type="NCBI Taxonomy" id="694437"/>
    <lineage>
        <taxon>Bacteria</taxon>
        <taxon>Pseudomonadati</taxon>
        <taxon>Bacteroidota</taxon>
        <taxon>Cytophagia</taxon>
        <taxon>Cytophagales</taxon>
        <taxon>Flammeovirgaceae</taxon>
        <taxon>Flammeovirga</taxon>
    </lineage>
</organism>
<evidence type="ECO:0000256" key="1">
    <source>
        <dbReference type="ARBA" id="ARBA00023015"/>
    </source>
</evidence>
<dbReference type="Proteomes" id="UP000576082">
    <property type="component" value="Unassembled WGS sequence"/>
</dbReference>